<feature type="repeat" description="TPR" evidence="3">
    <location>
        <begin position="379"/>
        <end position="412"/>
    </location>
</feature>
<dbReference type="Gene3D" id="1.25.40.10">
    <property type="entry name" value="Tetratricopeptide repeat domain"/>
    <property type="match status" value="3"/>
</dbReference>
<dbReference type="Proteomes" id="UP000315647">
    <property type="component" value="Chromosome"/>
</dbReference>
<dbReference type="InterPro" id="IPR051685">
    <property type="entry name" value="Ycf3/AcsC/BcsC/TPR_MFPF"/>
</dbReference>
<evidence type="ECO:0000313" key="5">
    <source>
        <dbReference type="Proteomes" id="UP000315647"/>
    </source>
</evidence>
<name>A0A517PZR6_9PLAN</name>
<keyword evidence="1" id="KW-0677">Repeat</keyword>
<dbReference type="PANTHER" id="PTHR44943:SF8">
    <property type="entry name" value="TPR REPEAT-CONTAINING PROTEIN MJ0263"/>
    <property type="match status" value="1"/>
</dbReference>
<proteinExistence type="predicted"/>
<evidence type="ECO:0000256" key="3">
    <source>
        <dbReference type="PROSITE-ProRule" id="PRU00339"/>
    </source>
</evidence>
<feature type="repeat" description="TPR" evidence="3">
    <location>
        <begin position="413"/>
        <end position="446"/>
    </location>
</feature>
<dbReference type="EMBL" id="CP037421">
    <property type="protein sequence ID" value="QDT24858.1"/>
    <property type="molecule type" value="Genomic_DNA"/>
</dbReference>
<dbReference type="Pfam" id="PF13371">
    <property type="entry name" value="TPR_9"/>
    <property type="match status" value="1"/>
</dbReference>
<organism evidence="4 5">
    <name type="scientific">Gimesia panareensis</name>
    <dbReference type="NCBI Taxonomy" id="2527978"/>
    <lineage>
        <taxon>Bacteria</taxon>
        <taxon>Pseudomonadati</taxon>
        <taxon>Planctomycetota</taxon>
        <taxon>Planctomycetia</taxon>
        <taxon>Planctomycetales</taxon>
        <taxon>Planctomycetaceae</taxon>
        <taxon>Gimesia</taxon>
    </lineage>
</organism>
<keyword evidence="5" id="KW-1185">Reference proteome</keyword>
<keyword evidence="2 3" id="KW-0802">TPR repeat</keyword>
<accession>A0A517PZR6</accession>
<dbReference type="PROSITE" id="PS50005">
    <property type="entry name" value="TPR"/>
    <property type="match status" value="2"/>
</dbReference>
<dbReference type="AlphaFoldDB" id="A0A517PZR6"/>
<evidence type="ECO:0000256" key="2">
    <source>
        <dbReference type="ARBA" id="ARBA00022803"/>
    </source>
</evidence>
<dbReference type="InterPro" id="IPR019734">
    <property type="entry name" value="TPR_rpt"/>
</dbReference>
<evidence type="ECO:0000313" key="4">
    <source>
        <dbReference type="EMBL" id="QDT24858.1"/>
    </source>
</evidence>
<dbReference type="PANTHER" id="PTHR44943">
    <property type="entry name" value="CELLULOSE SYNTHASE OPERON PROTEIN C"/>
    <property type="match status" value="1"/>
</dbReference>
<gene>
    <name evidence="4" type="ORF">Enr10x_01500</name>
</gene>
<evidence type="ECO:0000256" key="1">
    <source>
        <dbReference type="ARBA" id="ARBA00022737"/>
    </source>
</evidence>
<dbReference type="SUPFAM" id="SSF48452">
    <property type="entry name" value="TPR-like"/>
    <property type="match status" value="2"/>
</dbReference>
<protein>
    <submittedName>
        <fullName evidence="4">Tetratricopeptide repeat protein</fullName>
    </submittedName>
</protein>
<dbReference type="SMART" id="SM00028">
    <property type="entry name" value="TPR"/>
    <property type="match status" value="5"/>
</dbReference>
<dbReference type="RefSeq" id="WP_145447857.1">
    <property type="nucleotide sequence ID" value="NZ_CP037421.1"/>
</dbReference>
<sequence length="459" mass="52962">MLFRSLMILFVVEALFCGYFLFQRAARPEPVLPETRLMDPLFVEDIEPLVAQVKKQNAPYDWMRLGEALLGQGYYSHAELCFGQVAELVPESRLAESRIAYCLERTGRTDLSTNKYRELLATTDQSREGDRERMQIRYEIGRNYLREEQTEAAEAIFRENLGFLPARYQLAKLLIRSDRVEEALPLIQESIQRVPRSLKFRELELQAHRKTDNTEAFQQCALKLERAQHTVPLHPGSNFIEPFRLQYGIDRRVEEFNKRLAGGSLDELAGELEQLLALLGERPSTHHPIFLMRLVEVDRQRKRPERMRETIQQLNNMSINNAEILLYRAQALGLLGDWNQARVLAQRAALTSKDPELHQSVSEILEQAGLSAEGKTERALALRLKAMQAYRANQLNDAEELIEKSIELNPEDAHAWYDRGMIRLALERAQEASADFESCLERNPRHGRARAQLERNGVK</sequence>
<dbReference type="InterPro" id="IPR011990">
    <property type="entry name" value="TPR-like_helical_dom_sf"/>
</dbReference>
<reference evidence="4 5" key="1">
    <citation type="submission" date="2019-03" db="EMBL/GenBank/DDBJ databases">
        <title>Deep-cultivation of Planctomycetes and their phenomic and genomic characterization uncovers novel biology.</title>
        <authorList>
            <person name="Wiegand S."/>
            <person name="Jogler M."/>
            <person name="Boedeker C."/>
            <person name="Pinto D."/>
            <person name="Vollmers J."/>
            <person name="Rivas-Marin E."/>
            <person name="Kohn T."/>
            <person name="Peeters S.H."/>
            <person name="Heuer A."/>
            <person name="Rast P."/>
            <person name="Oberbeckmann S."/>
            <person name="Bunk B."/>
            <person name="Jeske O."/>
            <person name="Meyerdierks A."/>
            <person name="Storesund J.E."/>
            <person name="Kallscheuer N."/>
            <person name="Luecker S."/>
            <person name="Lage O.M."/>
            <person name="Pohl T."/>
            <person name="Merkel B.J."/>
            <person name="Hornburger P."/>
            <person name="Mueller R.-W."/>
            <person name="Bruemmer F."/>
            <person name="Labrenz M."/>
            <person name="Spormann A.M."/>
            <person name="Op den Camp H."/>
            <person name="Overmann J."/>
            <person name="Amann R."/>
            <person name="Jetten M.S.M."/>
            <person name="Mascher T."/>
            <person name="Medema M.H."/>
            <person name="Devos D.P."/>
            <person name="Kaster A.-K."/>
            <person name="Ovreas L."/>
            <person name="Rohde M."/>
            <person name="Galperin M.Y."/>
            <person name="Jogler C."/>
        </authorList>
    </citation>
    <scope>NUCLEOTIDE SEQUENCE [LARGE SCALE GENOMIC DNA]</scope>
    <source>
        <strain evidence="4 5">Enr10</strain>
    </source>
</reference>